<evidence type="ECO:0000256" key="8">
    <source>
        <dbReference type="ARBA" id="ARBA00022827"/>
    </source>
</evidence>
<dbReference type="Gene3D" id="1.20.120.1150">
    <property type="match status" value="1"/>
</dbReference>
<dbReference type="Proteomes" id="UP000077521">
    <property type="component" value="Unassembled WGS sequence"/>
</dbReference>
<dbReference type="GO" id="GO:0003755">
    <property type="term" value="F:peptidyl-prolyl cis-trans isomerase activity"/>
    <property type="evidence" value="ECO:0007669"/>
    <property type="project" value="UniProtKB-KW"/>
</dbReference>
<evidence type="ECO:0000256" key="3">
    <source>
        <dbReference type="ARBA" id="ARBA00004496"/>
    </source>
</evidence>
<dbReference type="InterPro" id="IPR043170">
    <property type="entry name" value="PTPA_C_lid"/>
</dbReference>
<organism evidence="15 16">
    <name type="scientific">Tilletia indica</name>
    <dbReference type="NCBI Taxonomy" id="43049"/>
    <lineage>
        <taxon>Eukaryota</taxon>
        <taxon>Fungi</taxon>
        <taxon>Dikarya</taxon>
        <taxon>Basidiomycota</taxon>
        <taxon>Ustilaginomycotina</taxon>
        <taxon>Exobasidiomycetes</taxon>
        <taxon>Tilletiales</taxon>
        <taxon>Tilletiaceae</taxon>
        <taxon>Tilletia</taxon>
    </lineage>
</organism>
<keyword evidence="6 13" id="KW-0963">Cytoplasm</keyword>
<evidence type="ECO:0000256" key="7">
    <source>
        <dbReference type="ARBA" id="ARBA00022630"/>
    </source>
</evidence>
<dbReference type="PANTHER" id="PTHR10012:SF5">
    <property type="entry name" value="SERINE_THREONINE-PROTEIN PHOSPHATASE 2A ACTIVATOR 2"/>
    <property type="match status" value="1"/>
</dbReference>
<name>A0A177TGM7_9BASI</name>
<dbReference type="PRINTS" id="PR01001">
    <property type="entry name" value="FADG3PDH"/>
</dbReference>
<evidence type="ECO:0000259" key="14">
    <source>
        <dbReference type="Pfam" id="PF01266"/>
    </source>
</evidence>
<evidence type="ECO:0000313" key="16">
    <source>
        <dbReference type="Proteomes" id="UP000077521"/>
    </source>
</evidence>
<dbReference type="PANTHER" id="PTHR10012">
    <property type="entry name" value="SERINE/THREONINE-PROTEIN PHOSPHATASE 2A REGULATORY SUBUNIT B"/>
    <property type="match status" value="1"/>
</dbReference>
<dbReference type="SUPFAM" id="SSF51905">
    <property type="entry name" value="FAD/NAD(P)-binding domain"/>
    <property type="match status" value="1"/>
</dbReference>
<proteinExistence type="inferred from homology"/>
<dbReference type="GO" id="GO:0004368">
    <property type="term" value="F:glycerol-3-phosphate dehydrogenase (quinone) activity"/>
    <property type="evidence" value="ECO:0007669"/>
    <property type="project" value="InterPro"/>
</dbReference>
<dbReference type="InterPro" id="IPR004327">
    <property type="entry name" value="Phstyr_phstse_ac"/>
</dbReference>
<keyword evidence="10 13" id="KW-0697">Rotamase</keyword>
<keyword evidence="8" id="KW-0274">FAD</keyword>
<feature type="domain" description="FAD dependent oxidoreductase" evidence="14">
    <location>
        <begin position="61"/>
        <end position="108"/>
    </location>
</feature>
<keyword evidence="11 13" id="KW-0413">Isomerase</keyword>
<comment type="caution">
    <text evidence="15">The sequence shown here is derived from an EMBL/GenBank/DDBJ whole genome shotgun (WGS) entry which is preliminary data.</text>
</comment>
<dbReference type="InterPro" id="IPR006076">
    <property type="entry name" value="FAD-dep_OxRdtase"/>
</dbReference>
<comment type="similarity">
    <text evidence="5 13">Belongs to the PTPA-type PPIase family.</text>
</comment>
<comment type="similarity">
    <text evidence="4">Belongs to the FAD-dependent glycerol-3-phosphate dehydrogenase family.</text>
</comment>
<dbReference type="Pfam" id="PF01266">
    <property type="entry name" value="DAO"/>
    <property type="match status" value="1"/>
</dbReference>
<protein>
    <recommendedName>
        <fullName evidence="13">Serine/threonine-protein phosphatase 2A activator</fullName>
        <ecNumber evidence="13">5.2.1.8</ecNumber>
    </recommendedName>
    <alternativeName>
        <fullName evidence="13">Phosphotyrosyl phosphatase activator</fullName>
    </alternativeName>
</protein>
<evidence type="ECO:0000256" key="4">
    <source>
        <dbReference type="ARBA" id="ARBA00007330"/>
    </source>
</evidence>
<comment type="subcellular location">
    <subcellularLocation>
        <location evidence="3 13">Cytoplasm</location>
    </subcellularLocation>
</comment>
<evidence type="ECO:0000256" key="5">
    <source>
        <dbReference type="ARBA" id="ARBA00011019"/>
    </source>
</evidence>
<keyword evidence="7" id="KW-0285">Flavoprotein</keyword>
<dbReference type="FunFam" id="1.20.120.1150:FF:000002">
    <property type="entry name" value="Serine/threonine-protein phosphatase 2A activator"/>
    <property type="match status" value="1"/>
</dbReference>
<dbReference type="GO" id="GO:0005737">
    <property type="term" value="C:cytoplasm"/>
    <property type="evidence" value="ECO:0007669"/>
    <property type="project" value="UniProtKB-SubCell"/>
</dbReference>
<evidence type="ECO:0000256" key="9">
    <source>
        <dbReference type="ARBA" id="ARBA00023002"/>
    </source>
</evidence>
<dbReference type="GO" id="GO:0006072">
    <property type="term" value="P:glycerol-3-phosphate metabolic process"/>
    <property type="evidence" value="ECO:0007669"/>
    <property type="project" value="InterPro"/>
</dbReference>
<sequence length="621" mass="65597">MIAALKANSTANLKPRSSRLSQLGYASGLDVIAQEGSGTSPAPKTPLAPANDNTDAEEGFDLLIVGGGATGTVVAVDATTRGLNVAMVERDDFGAGTWADSLHLILYKLGIFNDSVPSASSSSSKALAPLAELGPDVFLRVFWSYILLMRRIQATYFLEPAGSHGVWGLDDYHLLPFLLGAAQLSDHPYLRPSPIHSTDIISPPSKYPSEYMYLSQIALLHSIKTIPSSSGAPSANSLRWHSPMLDDISSVKTWAQVEKGMWKMLEAEVVGNLPVAQHFLFGVVLLFPASDEDEVEIEESACGHTHQHQNTTVVRDAQGKALPRPTGHSHAHGGADVVSNTVDAPQQGGTTGWGDCCGIPIPSAYGAAAAAAAAAATAEEAGSTSILTIAPVEGKNGGIAAETGQLGRAKLRKGGVLLFVLGRDHTHDEGPQRATTIPARAPHRHGRTEGTLRPSHSCVTSFSDDMRSGIPGPGGSNAAVWTTSMAEAATRPHYDTLDALQSKAQFVGANTTFRCCPLVPAHLLTGKVAGTFPTPGAECARTCLHNLDGRPKNDCRRPSTPARTRSSHPPRRLDVSSTLHSYIRNNLSTHMLFLLDSGSAGEREHDGGGWKLELTGVELGL</sequence>
<reference evidence="15" key="1">
    <citation type="submission" date="2016-04" db="EMBL/GenBank/DDBJ databases">
        <authorList>
            <person name="Nguyen H.D."/>
            <person name="Samba Siva P."/>
            <person name="Cullis J."/>
            <person name="Levesque C.A."/>
            <person name="Hambleton S."/>
        </authorList>
    </citation>
    <scope>NUCLEOTIDE SEQUENCE</scope>
    <source>
        <strain evidence="15">DAOMC 236416</strain>
    </source>
</reference>
<evidence type="ECO:0000313" key="15">
    <source>
        <dbReference type="EMBL" id="KAE8257885.1"/>
    </source>
</evidence>
<evidence type="ECO:0000256" key="6">
    <source>
        <dbReference type="ARBA" id="ARBA00022490"/>
    </source>
</evidence>
<keyword evidence="16" id="KW-1185">Reference proteome</keyword>
<comment type="function">
    <text evidence="12">PPIases accelerate the folding of proteins. It catalyzes the cis-trans isomerization of proline imidic peptide bonds in oligopeptides. Acts as a regulatory subunit for PP2A-like phosphatases modulating their activity or substrate specificity, probably by inducing a conformational change in the catalytic subunit, a direct target of the PPIase. Can reactivate inactive phosphatase PP2A-phosphatase methylesterase complexes (PP2Ai) in presence of ATP and Mg(2+) by dissociating the inactive form from the complex.</text>
</comment>
<dbReference type="InterPro" id="IPR037218">
    <property type="entry name" value="PTPA_sf"/>
</dbReference>
<evidence type="ECO:0000256" key="13">
    <source>
        <dbReference type="RuleBase" id="RU361210"/>
    </source>
</evidence>
<comment type="cofactor">
    <cofactor evidence="2">
        <name>FAD</name>
        <dbReference type="ChEBI" id="CHEBI:57692"/>
    </cofactor>
</comment>
<dbReference type="GO" id="GO:0008160">
    <property type="term" value="F:protein tyrosine phosphatase activator activity"/>
    <property type="evidence" value="ECO:0007669"/>
    <property type="project" value="TreeGrafter"/>
</dbReference>
<dbReference type="EMBL" id="LWDF02000092">
    <property type="protein sequence ID" value="KAE8257885.1"/>
    <property type="molecule type" value="Genomic_DNA"/>
</dbReference>
<dbReference type="GO" id="GO:0007052">
    <property type="term" value="P:mitotic spindle organization"/>
    <property type="evidence" value="ECO:0007669"/>
    <property type="project" value="TreeGrafter"/>
</dbReference>
<evidence type="ECO:0000256" key="10">
    <source>
        <dbReference type="ARBA" id="ARBA00023110"/>
    </source>
</evidence>
<evidence type="ECO:0000256" key="2">
    <source>
        <dbReference type="ARBA" id="ARBA00001974"/>
    </source>
</evidence>
<reference evidence="15" key="2">
    <citation type="journal article" date="2019" name="IMA Fungus">
        <title>Genome sequencing and comparison of five Tilletia species to identify candidate genes for the detection of regulated species infecting wheat.</title>
        <authorList>
            <person name="Nguyen H.D.T."/>
            <person name="Sultana T."/>
            <person name="Kesanakurti P."/>
            <person name="Hambleton S."/>
        </authorList>
    </citation>
    <scope>NUCLEOTIDE SEQUENCE</scope>
    <source>
        <strain evidence="15">DAOMC 236416</strain>
    </source>
</reference>
<dbReference type="GO" id="GO:0000159">
    <property type="term" value="C:protein phosphatase type 2A complex"/>
    <property type="evidence" value="ECO:0007669"/>
    <property type="project" value="TreeGrafter"/>
</dbReference>
<evidence type="ECO:0000256" key="1">
    <source>
        <dbReference type="ARBA" id="ARBA00000971"/>
    </source>
</evidence>
<dbReference type="InterPro" id="IPR036188">
    <property type="entry name" value="FAD/NAD-bd_sf"/>
</dbReference>
<gene>
    <name evidence="15" type="ORF">A4X13_0g2053</name>
</gene>
<dbReference type="GO" id="GO:0005634">
    <property type="term" value="C:nucleus"/>
    <property type="evidence" value="ECO:0007669"/>
    <property type="project" value="TreeGrafter"/>
</dbReference>
<dbReference type="InterPro" id="IPR000447">
    <property type="entry name" value="G3P_DH_FAD-dep"/>
</dbReference>
<dbReference type="SUPFAM" id="SSF140984">
    <property type="entry name" value="PTPA-like"/>
    <property type="match status" value="1"/>
</dbReference>
<dbReference type="Pfam" id="PF03095">
    <property type="entry name" value="PTPA"/>
    <property type="match status" value="1"/>
</dbReference>
<dbReference type="AlphaFoldDB" id="A0A177TGM7"/>
<comment type="catalytic activity">
    <reaction evidence="1 13">
        <text>[protein]-peptidylproline (omega=180) = [protein]-peptidylproline (omega=0)</text>
        <dbReference type="Rhea" id="RHEA:16237"/>
        <dbReference type="Rhea" id="RHEA-COMP:10747"/>
        <dbReference type="Rhea" id="RHEA-COMP:10748"/>
        <dbReference type="ChEBI" id="CHEBI:83833"/>
        <dbReference type="ChEBI" id="CHEBI:83834"/>
        <dbReference type="EC" id="5.2.1.8"/>
    </reaction>
</comment>
<evidence type="ECO:0000256" key="12">
    <source>
        <dbReference type="ARBA" id="ARBA00025287"/>
    </source>
</evidence>
<keyword evidence="9" id="KW-0560">Oxidoreductase</keyword>
<evidence type="ECO:0000256" key="11">
    <source>
        <dbReference type="ARBA" id="ARBA00023235"/>
    </source>
</evidence>
<accession>A0A177TGM7</accession>
<dbReference type="Gene3D" id="3.50.50.60">
    <property type="entry name" value="FAD/NAD(P)-binding domain"/>
    <property type="match status" value="1"/>
</dbReference>
<dbReference type="EC" id="5.2.1.8" evidence="13"/>